<keyword evidence="5" id="KW-1185">Reference proteome</keyword>
<protein>
    <submittedName>
        <fullName evidence="4">Tc5 transposase DNA-binding domain protein</fullName>
    </submittedName>
</protein>
<evidence type="ECO:0000256" key="2">
    <source>
        <dbReference type="SAM" id="MobiDB-lite"/>
    </source>
</evidence>
<feature type="region of interest" description="Disordered" evidence="2">
    <location>
        <begin position="584"/>
        <end position="609"/>
    </location>
</feature>
<dbReference type="EMBL" id="LBBL01000001">
    <property type="protein sequence ID" value="KKF97631.1"/>
    <property type="molecule type" value="Genomic_DNA"/>
</dbReference>
<keyword evidence="1 4" id="KW-0238">DNA-binding</keyword>
<dbReference type="Pfam" id="PF03221">
    <property type="entry name" value="HTH_Tnp_Tc5"/>
    <property type="match status" value="1"/>
</dbReference>
<dbReference type="PROSITE" id="PS51253">
    <property type="entry name" value="HTH_CENPB"/>
    <property type="match status" value="1"/>
</dbReference>
<feature type="compositionally biased region" description="Low complexity" evidence="2">
    <location>
        <begin position="599"/>
        <end position="609"/>
    </location>
</feature>
<dbReference type="Proteomes" id="UP000034841">
    <property type="component" value="Unassembled WGS sequence"/>
</dbReference>
<dbReference type="OrthoDB" id="10056939at2759"/>
<evidence type="ECO:0000256" key="1">
    <source>
        <dbReference type="ARBA" id="ARBA00023125"/>
    </source>
</evidence>
<dbReference type="InterPro" id="IPR009057">
    <property type="entry name" value="Homeodomain-like_sf"/>
</dbReference>
<dbReference type="SUPFAM" id="SSF46689">
    <property type="entry name" value="Homeodomain-like"/>
    <property type="match status" value="1"/>
</dbReference>
<name>A0A0F8B613_CERFI</name>
<dbReference type="AlphaFoldDB" id="A0A0F8B613"/>
<dbReference type="InterPro" id="IPR006600">
    <property type="entry name" value="HTH_CenpB_DNA-bd_dom"/>
</dbReference>
<organism evidence="4 5">
    <name type="scientific">Ceratocystis fimbriata f. sp. platani</name>
    <dbReference type="NCBI Taxonomy" id="88771"/>
    <lineage>
        <taxon>Eukaryota</taxon>
        <taxon>Fungi</taxon>
        <taxon>Dikarya</taxon>
        <taxon>Ascomycota</taxon>
        <taxon>Pezizomycotina</taxon>
        <taxon>Sordariomycetes</taxon>
        <taxon>Hypocreomycetidae</taxon>
        <taxon>Microascales</taxon>
        <taxon>Ceratocystidaceae</taxon>
        <taxon>Ceratocystis</taxon>
    </lineage>
</organism>
<evidence type="ECO:0000313" key="4">
    <source>
        <dbReference type="EMBL" id="KKF97631.1"/>
    </source>
</evidence>
<evidence type="ECO:0000313" key="5">
    <source>
        <dbReference type="Proteomes" id="UP000034841"/>
    </source>
</evidence>
<comment type="caution">
    <text evidence="4">The sequence shown here is derived from an EMBL/GenBank/DDBJ whole genome shotgun (WGS) entry which is preliminary data.</text>
</comment>
<sequence>MSCVFCGEANPSEAHLETHNCSSCLDKTLPERTFYRKDHLNQHLRLVHNVRFVDWSMKDWKISAPTIQSRCGFCGIVMTTWAIRIEHLSEHFKSGASMSEWKGDWGFERHILDLVENSIPPYLIDTERNSPYPMAAEQAPPESPRNAYELIKDELVYYMANRFENNHDFPTDDQLRVEACRIIFASEVLSLQGISSMASWLRDVLMDDEVTYRQAKFGPLRTQAENRLAILKINGKDNLFEACPLEHALQDYVVTRQLIGITPVDSELQEEACRIVGQVEEVATHPCEAIANFLLRLIKSSTKWLARFRQRAHLPRSEEMGDEWYRSTDPATIDSTIHSYSRLERELGDYLEHQRREGIEPTNLDLQRRARIIIYEFDDGWNQTAADSTEWLTAFRERHPANSSPNTHQARWVVYDDDDPWNQTAADNLEWLRRFKRCSGLLNDGGPGLSRGNEWNVSQGGSGFAPPFAYPKNGFTEHVSSQKVIDVNVHGKIFGTEGGVASKYLEDLEGRYPRPAVVFCSRELESGLIDFVSRTVASGAAFPTDVELKEQARRILSTQVTAADDEVLLEQFKKTVKERLASVNDENGQQHQQNEKQPQRLGQRPQEQQQVPEILVDQMMTERDFDDLLDGINFDLELP</sequence>
<reference evidence="4 5" key="1">
    <citation type="submission" date="2015-04" db="EMBL/GenBank/DDBJ databases">
        <title>Genome sequence of Ceratocystis platani, a major pathogen of plane trees.</title>
        <authorList>
            <person name="Belbahri L."/>
        </authorList>
    </citation>
    <scope>NUCLEOTIDE SEQUENCE [LARGE SCALE GENOMIC DNA]</scope>
    <source>
        <strain evidence="4 5">CFO</strain>
    </source>
</reference>
<feature type="domain" description="HTH CENPB-type" evidence="3">
    <location>
        <begin position="331"/>
        <end position="405"/>
    </location>
</feature>
<gene>
    <name evidence="4" type="ORF">CFO_g34</name>
</gene>
<dbReference type="GO" id="GO:0003677">
    <property type="term" value="F:DNA binding"/>
    <property type="evidence" value="ECO:0007669"/>
    <property type="project" value="UniProtKB-KW"/>
</dbReference>
<evidence type="ECO:0000259" key="3">
    <source>
        <dbReference type="PROSITE" id="PS51253"/>
    </source>
</evidence>
<accession>A0A0F8B613</accession>
<proteinExistence type="predicted"/>